<evidence type="ECO:0000313" key="2">
    <source>
        <dbReference type="Proteomes" id="UP000599312"/>
    </source>
</evidence>
<dbReference type="SUPFAM" id="SSF53756">
    <property type="entry name" value="UDP-Glycosyltransferase/glycogen phosphorylase"/>
    <property type="match status" value="1"/>
</dbReference>
<name>A0A931BNS8_9HYPH</name>
<protein>
    <submittedName>
        <fullName evidence="1">Glycosyltransferase</fullName>
    </submittedName>
</protein>
<reference evidence="1" key="1">
    <citation type="submission" date="2020-11" db="EMBL/GenBank/DDBJ databases">
        <authorList>
            <person name="Kim M.K."/>
        </authorList>
    </citation>
    <scope>NUCLEOTIDE SEQUENCE</scope>
    <source>
        <strain evidence="1">BT350</strain>
    </source>
</reference>
<dbReference type="Gene3D" id="3.40.50.2000">
    <property type="entry name" value="Glycogen Phosphorylase B"/>
    <property type="match status" value="2"/>
</dbReference>
<dbReference type="Proteomes" id="UP000599312">
    <property type="component" value="Unassembled WGS sequence"/>
</dbReference>
<dbReference type="Pfam" id="PF13692">
    <property type="entry name" value="Glyco_trans_1_4"/>
    <property type="match status" value="1"/>
</dbReference>
<gene>
    <name evidence="1" type="ORF">I2H38_01215</name>
</gene>
<keyword evidence="2" id="KW-1185">Reference proteome</keyword>
<accession>A0A931BNS8</accession>
<comment type="caution">
    <text evidence="1">The sequence shown here is derived from an EMBL/GenBank/DDBJ whole genome shotgun (WGS) entry which is preliminary data.</text>
</comment>
<dbReference type="AlphaFoldDB" id="A0A931BNS8"/>
<dbReference type="EMBL" id="JADQDO010000001">
    <property type="protein sequence ID" value="MBF9231989.1"/>
    <property type="molecule type" value="Genomic_DNA"/>
</dbReference>
<proteinExistence type="predicted"/>
<evidence type="ECO:0000313" key="1">
    <source>
        <dbReference type="EMBL" id="MBF9231989.1"/>
    </source>
</evidence>
<dbReference type="RefSeq" id="WP_210324636.1">
    <property type="nucleotide sequence ID" value="NZ_JADQDO010000001.1"/>
</dbReference>
<sequence>MRRHGDALHEIGWTVSAVGYPARSAPVPDWTIVDTVPDLLEQGDTDRSPDRDERREVEEQIAAARRRASQAKKELILSRASDLRSACAAAGGAVSRGRATISHGVPLLGVLIPYAAAFAYWRVRGFGGEVRGGFVSLLKPVTRRLFSLRRRAEHAVLKCLGVHRIAPEVTSWQEFKPYLSLLQAHVDSKRALEIYWSWPTVTEMYAKARTIDTDLWVANDWITLPIVAKLVEEKGGSYIYDSHEFGTQEYPNDPRWRAFTQPIARAVERRFIRDAKFRFSVSPGISKELTALYRLDVPCAVIRNMPHRQDPVFRPTGEKVRVLYHGIVAEERGLEAAIESVGSWRPEFSLTIRGPGHPDYIARLASLIRSAGVSDRVEIAPPVPVTELVRAAKEFDIGFFALPDNSLHNQFALPNKFFEYVNSGLALCVTNCPDMAELTRRHDLGVLIDSMRPESIAAAINGLDRVLIDRYKQNAIRASETLCWQSERWKLVDACKIGIAAAHTPLAARTD</sequence>
<organism evidence="1 2">
    <name type="scientific">Microvirga alba</name>
    <dbReference type="NCBI Taxonomy" id="2791025"/>
    <lineage>
        <taxon>Bacteria</taxon>
        <taxon>Pseudomonadati</taxon>
        <taxon>Pseudomonadota</taxon>
        <taxon>Alphaproteobacteria</taxon>
        <taxon>Hyphomicrobiales</taxon>
        <taxon>Methylobacteriaceae</taxon>
        <taxon>Microvirga</taxon>
    </lineage>
</organism>